<dbReference type="Proteomes" id="UP001500973">
    <property type="component" value="Unassembled WGS sequence"/>
</dbReference>
<organism evidence="2 3">
    <name type="scientific">Streptomyces thermospinosisporus</name>
    <dbReference type="NCBI Taxonomy" id="161482"/>
    <lineage>
        <taxon>Bacteria</taxon>
        <taxon>Bacillati</taxon>
        <taxon>Actinomycetota</taxon>
        <taxon>Actinomycetes</taxon>
        <taxon>Kitasatosporales</taxon>
        <taxon>Streptomycetaceae</taxon>
        <taxon>Streptomyces</taxon>
    </lineage>
</organism>
<dbReference type="EMBL" id="BAAAIZ010000116">
    <property type="protein sequence ID" value="GAA1434271.1"/>
    <property type="molecule type" value="Genomic_DNA"/>
</dbReference>
<keyword evidence="3" id="KW-1185">Reference proteome</keyword>
<evidence type="ECO:0000256" key="1">
    <source>
        <dbReference type="SAM" id="MobiDB-lite"/>
    </source>
</evidence>
<protein>
    <submittedName>
        <fullName evidence="2">Uncharacterized protein</fullName>
    </submittedName>
</protein>
<name>A0ABP4JXD1_9ACTN</name>
<feature type="region of interest" description="Disordered" evidence="1">
    <location>
        <begin position="152"/>
        <end position="185"/>
    </location>
</feature>
<reference evidence="3" key="1">
    <citation type="journal article" date="2019" name="Int. J. Syst. Evol. Microbiol.">
        <title>The Global Catalogue of Microorganisms (GCM) 10K type strain sequencing project: providing services to taxonomists for standard genome sequencing and annotation.</title>
        <authorList>
            <consortium name="The Broad Institute Genomics Platform"/>
            <consortium name="The Broad Institute Genome Sequencing Center for Infectious Disease"/>
            <person name="Wu L."/>
            <person name="Ma J."/>
        </authorList>
    </citation>
    <scope>NUCLEOTIDE SEQUENCE [LARGE SCALE GENOMIC DNA]</scope>
    <source>
        <strain evidence="3">JCM 11756</strain>
    </source>
</reference>
<evidence type="ECO:0000313" key="2">
    <source>
        <dbReference type="EMBL" id="GAA1434271.1"/>
    </source>
</evidence>
<gene>
    <name evidence="2" type="ORF">GCM10009601_58450</name>
</gene>
<evidence type="ECO:0000313" key="3">
    <source>
        <dbReference type="Proteomes" id="UP001500973"/>
    </source>
</evidence>
<feature type="compositionally biased region" description="Basic and acidic residues" evidence="1">
    <location>
        <begin position="26"/>
        <end position="36"/>
    </location>
</feature>
<comment type="caution">
    <text evidence="2">The sequence shown here is derived from an EMBL/GenBank/DDBJ whole genome shotgun (WGS) entry which is preliminary data.</text>
</comment>
<proteinExistence type="predicted"/>
<accession>A0ABP4JXD1</accession>
<sequence>MVHFRVTDVSGTPAREITWSVSAWRTPDEPGEKESSDGAVNRDLPLTLSEEASEAKDCAIGFASVLSSSPLVKYVKGSMADGDILYFPDCLASHLTPSGAFTRGSLASHAARGQRDPRPPTRIPEVCFLHRPPPTHSPLDRKADRQRMAYRVQGGGQGDHGRDCRGGVKPDRRIRGRLSLSLTGR</sequence>
<feature type="region of interest" description="Disordered" evidence="1">
    <location>
        <begin position="23"/>
        <end position="42"/>
    </location>
</feature>
<feature type="compositionally biased region" description="Basic and acidic residues" evidence="1">
    <location>
        <begin position="159"/>
        <end position="173"/>
    </location>
</feature>